<comment type="caution">
    <text evidence="2">The sequence shown here is derived from an EMBL/GenBank/DDBJ whole genome shotgun (WGS) entry which is preliminary data.</text>
</comment>
<protein>
    <submittedName>
        <fullName evidence="2">Uncharacterized protein</fullName>
    </submittedName>
</protein>
<dbReference type="AlphaFoldDB" id="A0AAN9B7Z0"/>
<dbReference type="Proteomes" id="UP001374579">
    <property type="component" value="Unassembled WGS sequence"/>
</dbReference>
<sequence length="392" mass="43672">MPAVVAMRRSRELSPVFYPPVKVGGRMGPKKSNSRKRISVLRVTSQHSGDHVQHLIKLAEDGRKRSTLPPLDSEPSFLRSPRKGAVSSSFHDEQVEGAKRLKKVSVEVDRKIVNHLRRDLARRLEKRIQHIYDPNFADAEDDGDDDAHKHAKSRKASHHEKKTTIFDKYSETGEKKKSPTRRPSNTRPRASAGSRHLHNIEPIKSAIAKEEAIPPQLSKPRASQSEGVFGKGEPLPDIHSAGPRRPSVKSKRQVSVSDPPVTNSDSSKRESNSEGETFQNSPKDDDSPTEETTDRELAALITNEDSAQPEEEEDPPAPDVNFRNMVISPVPTPVLNRPETREMTRLSMTDTMTQVLSGYVHRRCPPDNKMIRLYVMGGYTGRCVDGLSASGA</sequence>
<feature type="compositionally biased region" description="Acidic residues" evidence="1">
    <location>
        <begin position="307"/>
        <end position="316"/>
    </location>
</feature>
<evidence type="ECO:0000313" key="3">
    <source>
        <dbReference type="Proteomes" id="UP001374579"/>
    </source>
</evidence>
<evidence type="ECO:0000313" key="2">
    <source>
        <dbReference type="EMBL" id="KAK7099579.1"/>
    </source>
</evidence>
<feature type="region of interest" description="Disordered" evidence="1">
    <location>
        <begin position="135"/>
        <end position="324"/>
    </location>
</feature>
<gene>
    <name evidence="2" type="ORF">V1264_003700</name>
</gene>
<proteinExistence type="predicted"/>
<keyword evidence="3" id="KW-1185">Reference proteome</keyword>
<feature type="compositionally biased region" description="Low complexity" evidence="1">
    <location>
        <begin position="181"/>
        <end position="192"/>
    </location>
</feature>
<dbReference type="EMBL" id="JBAMIC010000012">
    <property type="protein sequence ID" value="KAK7099579.1"/>
    <property type="molecule type" value="Genomic_DNA"/>
</dbReference>
<feature type="compositionally biased region" description="Basic and acidic residues" evidence="1">
    <location>
        <begin position="282"/>
        <end position="297"/>
    </location>
</feature>
<accession>A0AAN9B7Z0</accession>
<reference evidence="2 3" key="1">
    <citation type="submission" date="2024-02" db="EMBL/GenBank/DDBJ databases">
        <title>Chromosome-scale genome assembly of the rough periwinkle Littorina saxatilis.</title>
        <authorList>
            <person name="De Jode A."/>
            <person name="Faria R."/>
            <person name="Formenti G."/>
            <person name="Sims Y."/>
            <person name="Smith T.P."/>
            <person name="Tracey A."/>
            <person name="Wood J.M.D."/>
            <person name="Zagrodzka Z.B."/>
            <person name="Johannesson K."/>
            <person name="Butlin R.K."/>
            <person name="Leder E.H."/>
        </authorList>
    </citation>
    <scope>NUCLEOTIDE SEQUENCE [LARGE SCALE GENOMIC DNA]</scope>
    <source>
        <strain evidence="2">Snail1</strain>
        <tissue evidence="2">Muscle</tissue>
    </source>
</reference>
<name>A0AAN9B7Z0_9CAEN</name>
<feature type="compositionally biased region" description="Basic and acidic residues" evidence="1">
    <location>
        <begin position="162"/>
        <end position="177"/>
    </location>
</feature>
<feature type="region of interest" description="Disordered" evidence="1">
    <location>
        <begin position="61"/>
        <end position="91"/>
    </location>
</feature>
<organism evidence="2 3">
    <name type="scientific">Littorina saxatilis</name>
    <dbReference type="NCBI Taxonomy" id="31220"/>
    <lineage>
        <taxon>Eukaryota</taxon>
        <taxon>Metazoa</taxon>
        <taxon>Spiralia</taxon>
        <taxon>Lophotrochozoa</taxon>
        <taxon>Mollusca</taxon>
        <taxon>Gastropoda</taxon>
        <taxon>Caenogastropoda</taxon>
        <taxon>Littorinimorpha</taxon>
        <taxon>Littorinoidea</taxon>
        <taxon>Littorinidae</taxon>
        <taxon>Littorina</taxon>
    </lineage>
</organism>
<feature type="compositionally biased region" description="Basic residues" evidence="1">
    <location>
        <begin position="149"/>
        <end position="161"/>
    </location>
</feature>
<evidence type="ECO:0000256" key="1">
    <source>
        <dbReference type="SAM" id="MobiDB-lite"/>
    </source>
</evidence>
<feature type="compositionally biased region" description="Polar residues" evidence="1">
    <location>
        <begin position="253"/>
        <end position="265"/>
    </location>
</feature>